<reference evidence="6 7" key="1">
    <citation type="submission" date="2019-06" db="EMBL/GenBank/DDBJ databases">
        <title>Description of Kitasatospora acidophila sp. nov. isolated from pine grove soil, and reclassification of Streptomyces novaecaesareae to Kitasatospora novaeceasareae comb. nov.</title>
        <authorList>
            <person name="Kim M.J."/>
        </authorList>
    </citation>
    <scope>NUCLEOTIDE SEQUENCE [LARGE SCALE GENOMIC DNA]</scope>
    <source>
        <strain evidence="6 7">MMS16-CNU292</strain>
    </source>
</reference>
<dbReference type="EMBL" id="VIGB01000003">
    <property type="protein sequence ID" value="TQF01770.1"/>
    <property type="molecule type" value="Genomic_DNA"/>
</dbReference>
<feature type="compositionally biased region" description="Basic residues" evidence="4">
    <location>
        <begin position="770"/>
        <end position="779"/>
    </location>
</feature>
<keyword evidence="3" id="KW-0804">Transcription</keyword>
<dbReference type="InterPro" id="IPR036388">
    <property type="entry name" value="WH-like_DNA-bd_sf"/>
</dbReference>
<feature type="compositionally biased region" description="Low complexity" evidence="4">
    <location>
        <begin position="120"/>
        <end position="139"/>
    </location>
</feature>
<feature type="region of interest" description="Disordered" evidence="4">
    <location>
        <begin position="475"/>
        <end position="518"/>
    </location>
</feature>
<dbReference type="RefSeq" id="WP_141632493.1">
    <property type="nucleotide sequence ID" value="NZ_VIGB01000003.1"/>
</dbReference>
<feature type="region of interest" description="Disordered" evidence="4">
    <location>
        <begin position="120"/>
        <end position="148"/>
    </location>
</feature>
<keyword evidence="7" id="KW-1185">Reference proteome</keyword>
<gene>
    <name evidence="6" type="ORF">E6W39_05260</name>
</gene>
<dbReference type="Gene3D" id="1.10.10.10">
    <property type="entry name" value="Winged helix-like DNA-binding domain superfamily/Winged helix DNA-binding domain"/>
    <property type="match status" value="1"/>
</dbReference>
<evidence type="ECO:0000256" key="1">
    <source>
        <dbReference type="ARBA" id="ARBA00023015"/>
    </source>
</evidence>
<feature type="region of interest" description="Disordered" evidence="4">
    <location>
        <begin position="738"/>
        <end position="808"/>
    </location>
</feature>
<dbReference type="PANTHER" id="PTHR44688:SF16">
    <property type="entry name" value="DNA-BINDING TRANSCRIPTIONAL ACTIVATOR DEVR_DOSR"/>
    <property type="match status" value="1"/>
</dbReference>
<dbReference type="PANTHER" id="PTHR44688">
    <property type="entry name" value="DNA-BINDING TRANSCRIPTIONAL ACTIVATOR DEVR_DOSR"/>
    <property type="match status" value="1"/>
</dbReference>
<accession>A0A540VYB3</accession>
<dbReference type="OrthoDB" id="8482304at2"/>
<dbReference type="InterPro" id="IPR000792">
    <property type="entry name" value="Tscrpt_reg_LuxR_C"/>
</dbReference>
<organism evidence="6 7">
    <name type="scientific">Kitasatospora acidiphila</name>
    <dbReference type="NCBI Taxonomy" id="2567942"/>
    <lineage>
        <taxon>Bacteria</taxon>
        <taxon>Bacillati</taxon>
        <taxon>Actinomycetota</taxon>
        <taxon>Actinomycetes</taxon>
        <taxon>Kitasatosporales</taxon>
        <taxon>Streptomycetaceae</taxon>
        <taxon>Kitasatospora</taxon>
    </lineage>
</organism>
<evidence type="ECO:0000256" key="4">
    <source>
        <dbReference type="SAM" id="MobiDB-lite"/>
    </source>
</evidence>
<evidence type="ECO:0000259" key="5">
    <source>
        <dbReference type="PROSITE" id="PS50043"/>
    </source>
</evidence>
<dbReference type="PROSITE" id="PS50043">
    <property type="entry name" value="HTH_LUXR_2"/>
    <property type="match status" value="1"/>
</dbReference>
<dbReference type="SMART" id="SM00421">
    <property type="entry name" value="HTH_LUXR"/>
    <property type="match status" value="1"/>
</dbReference>
<dbReference type="SUPFAM" id="SSF46894">
    <property type="entry name" value="C-terminal effector domain of the bipartite response regulators"/>
    <property type="match status" value="1"/>
</dbReference>
<dbReference type="PRINTS" id="PR00038">
    <property type="entry name" value="HTHLUXR"/>
</dbReference>
<dbReference type="GO" id="GO:0006355">
    <property type="term" value="P:regulation of DNA-templated transcription"/>
    <property type="evidence" value="ECO:0007669"/>
    <property type="project" value="InterPro"/>
</dbReference>
<proteinExistence type="predicted"/>
<evidence type="ECO:0000256" key="2">
    <source>
        <dbReference type="ARBA" id="ARBA00023125"/>
    </source>
</evidence>
<protein>
    <recommendedName>
        <fullName evidence="5">HTH luxR-type domain-containing protein</fullName>
    </recommendedName>
</protein>
<feature type="domain" description="HTH luxR-type" evidence="5">
    <location>
        <begin position="989"/>
        <end position="1053"/>
    </location>
</feature>
<feature type="compositionally biased region" description="Pro residues" evidence="4">
    <location>
        <begin position="781"/>
        <end position="805"/>
    </location>
</feature>
<name>A0A540VYB3_9ACTN</name>
<keyword evidence="2" id="KW-0238">DNA-binding</keyword>
<feature type="region of interest" description="Disordered" evidence="4">
    <location>
        <begin position="972"/>
        <end position="996"/>
    </location>
</feature>
<dbReference type="AlphaFoldDB" id="A0A540VYB3"/>
<feature type="compositionally biased region" description="Pro residues" evidence="4">
    <location>
        <begin position="504"/>
        <end position="518"/>
    </location>
</feature>
<evidence type="ECO:0000313" key="7">
    <source>
        <dbReference type="Proteomes" id="UP000319103"/>
    </source>
</evidence>
<sequence>MTPLRGRDAELDQLTLWMDRVLGSRQALLAAVSGPAGYGRTRLFSEGEHLADARGFRVVRVLRGTAEPLAASLVAALGSAASAGAMATASGTASGAASGTASAVGAASATGMATIAATGPGAPAGPAGQAGPATGPASGDTASGGAPVHPALRRAHSLLAEHLRTAPVLITCDHPAVPLPMLRQLVAAYREKALLVLAGEAWSGEPPVTADRVPRLLLRPLAPAAVLQVGADLLGAPPDAELAELLGMAQGSPRLLIELLNALDADATLRLDGGHARLTEATAPTTALHELAGRRIGAVPSPARELLEAAAVLGRSSLPEDVAQLLQRPVGALATALRAAASTGLLDSTSDELTFRHELLRQVVLSDLPRAIRAALHRQALSIQLARGHSITAAAPHLLHGAHPDDPATGTLLRVAASESLADNPGTAAALALRGVDVLADARAATPMVALAAEACLRSGAVAKAMSLARNALGAELHPPNQPPPAAPAAAAAHARTPLGSPGRPLPAPTASPLTPAPAPDPIVAARLRTSLATALLLRGEYRECLATVAEPATLPGLPATVRLDALLTKIAALAAQTAPDAARQLAEVQRLALAQGLDPRAAVRLGEATLAWRHGQVGEALTLAAEAVALRADGSAVGWHSPPELLHALLLVQLGHTTQARAALAAAPAGAEFTVPLLRHLVTAQLAMAEGRPLDALAEATAALNQARTAGFDWPEQQARTILATLAVQRGEFTSATEHARALTKQPARSAARPGTAPHPAAPTPAKSPRPKSARAKSPHPQPPLPALPSPNPNPNPSPSPSPSPTTTAQWIEAQLAAAEDDSDHLRTALATLWPSPAPATAPTLLAREPALAPWLVRALLLTGRPDDAAAVSRAIRALADANPDTPAIHAAAAHTDGLLRHDAPSLERAAHGHRDAWARVSAVEDLGALLRTVDRAGAIKKLEEALDGYLHLGADRDAARARRRLRALGMRQRSLRERPGHPRERRPANGWPSLTDTERTVAEYAAQGMTNRQIAGRMFLSPHTVAFHLRQIFRKLGIHSRLELALRVREG</sequence>
<dbReference type="InterPro" id="IPR016032">
    <property type="entry name" value="Sig_transdc_resp-reg_C-effctor"/>
</dbReference>
<keyword evidence="1" id="KW-0805">Transcription regulation</keyword>
<feature type="compositionally biased region" description="Basic and acidic residues" evidence="4">
    <location>
        <begin position="976"/>
        <end position="989"/>
    </location>
</feature>
<dbReference type="Proteomes" id="UP000319103">
    <property type="component" value="Unassembled WGS sequence"/>
</dbReference>
<dbReference type="GO" id="GO:0003677">
    <property type="term" value="F:DNA binding"/>
    <property type="evidence" value="ECO:0007669"/>
    <property type="project" value="UniProtKB-KW"/>
</dbReference>
<dbReference type="CDD" id="cd06170">
    <property type="entry name" value="LuxR_C_like"/>
    <property type="match status" value="1"/>
</dbReference>
<evidence type="ECO:0000256" key="3">
    <source>
        <dbReference type="ARBA" id="ARBA00023163"/>
    </source>
</evidence>
<evidence type="ECO:0000313" key="6">
    <source>
        <dbReference type="EMBL" id="TQF01770.1"/>
    </source>
</evidence>
<dbReference type="Pfam" id="PF00196">
    <property type="entry name" value="GerE"/>
    <property type="match status" value="1"/>
</dbReference>
<comment type="caution">
    <text evidence="6">The sequence shown here is derived from an EMBL/GenBank/DDBJ whole genome shotgun (WGS) entry which is preliminary data.</text>
</comment>